<dbReference type="RefSeq" id="WP_110023650.1">
    <property type="nucleotide sequence ID" value="NZ_PDNZ01000006.1"/>
</dbReference>
<accession>A0A317T4G3</accession>
<name>A0A317T4G3_9CHLB</name>
<dbReference type="EMBL" id="PDNZ01000006">
    <property type="protein sequence ID" value="PWW81533.1"/>
    <property type="molecule type" value="Genomic_DNA"/>
</dbReference>
<dbReference type="OrthoDB" id="4883038at2"/>
<reference evidence="2" key="1">
    <citation type="submission" date="2017-10" db="EMBL/GenBank/DDBJ databases">
        <authorList>
            <person name="Gaisin V.A."/>
            <person name="Rysina M.S."/>
            <person name="Grouzdev D.S."/>
        </authorList>
    </citation>
    <scope>NUCLEOTIDE SEQUENCE [LARGE SCALE GENOMIC DNA]</scope>
    <source>
        <strain evidence="2">V1</strain>
    </source>
</reference>
<comment type="caution">
    <text evidence="1">The sequence shown here is derived from an EMBL/GenBank/DDBJ whole genome shotgun (WGS) entry which is preliminary data.</text>
</comment>
<protein>
    <submittedName>
        <fullName evidence="1">Uncharacterized protein</fullName>
    </submittedName>
</protein>
<sequence length="109" mass="11553">MAVTGDWTLFYDWGCDGSYSKTSMTVNSDGTWTNGEGYNGPWVQIAGMFMFTFNNSETTYAGNLASKSITGISSSFSGSNGCFYMLQSGVPTAFGAERVGGKLDSQGGK</sequence>
<organism evidence="1 2">
    <name type="scientific">Prosthecochloris marina</name>
    <dbReference type="NCBI Taxonomy" id="2017681"/>
    <lineage>
        <taxon>Bacteria</taxon>
        <taxon>Pseudomonadati</taxon>
        <taxon>Chlorobiota</taxon>
        <taxon>Chlorobiia</taxon>
        <taxon>Chlorobiales</taxon>
        <taxon>Chlorobiaceae</taxon>
        <taxon>Prosthecochloris</taxon>
    </lineage>
</organism>
<dbReference type="Proteomes" id="UP000246278">
    <property type="component" value="Unassembled WGS sequence"/>
</dbReference>
<evidence type="ECO:0000313" key="2">
    <source>
        <dbReference type="Proteomes" id="UP000246278"/>
    </source>
</evidence>
<keyword evidence="2" id="KW-1185">Reference proteome</keyword>
<gene>
    <name evidence="1" type="ORF">CR164_08955</name>
</gene>
<evidence type="ECO:0000313" key="1">
    <source>
        <dbReference type="EMBL" id="PWW81533.1"/>
    </source>
</evidence>
<dbReference type="AlphaFoldDB" id="A0A317T4G3"/>
<proteinExistence type="predicted"/>